<reference evidence="1 2" key="1">
    <citation type="journal article" date="2015" name="Nature">
        <title>rRNA introns, odd ribosomes, and small enigmatic genomes across a large radiation of phyla.</title>
        <authorList>
            <person name="Brown C.T."/>
            <person name="Hug L.A."/>
            <person name="Thomas B.C."/>
            <person name="Sharon I."/>
            <person name="Castelle C.J."/>
            <person name="Singh A."/>
            <person name="Wilkins M.J."/>
            <person name="Williams K.H."/>
            <person name="Banfield J.F."/>
        </authorList>
    </citation>
    <scope>NUCLEOTIDE SEQUENCE [LARGE SCALE GENOMIC DNA]</scope>
</reference>
<dbReference type="EMBL" id="LCSD01000019">
    <property type="protein sequence ID" value="KKW47162.1"/>
    <property type="molecule type" value="Genomic_DNA"/>
</dbReference>
<dbReference type="Gene3D" id="3.40.50.150">
    <property type="entry name" value="Vaccinia Virus protein VP39"/>
    <property type="match status" value="1"/>
</dbReference>
<comment type="caution">
    <text evidence="1">The sequence shown here is derived from an EMBL/GenBank/DDBJ whole genome shotgun (WGS) entry which is preliminary data.</text>
</comment>
<keyword evidence="1" id="KW-0808">Transferase</keyword>
<evidence type="ECO:0000313" key="1">
    <source>
        <dbReference type="EMBL" id="KKW47162.1"/>
    </source>
</evidence>
<dbReference type="AlphaFoldDB" id="A0A0G2AZY7"/>
<dbReference type="InterPro" id="IPR029063">
    <property type="entry name" value="SAM-dependent_MTases_sf"/>
</dbReference>
<name>A0A0G2AZY7_9BACT</name>
<dbReference type="Pfam" id="PF13489">
    <property type="entry name" value="Methyltransf_23"/>
    <property type="match status" value="1"/>
</dbReference>
<gene>
    <name evidence="1" type="ORF">UY98_C0019G0006</name>
</gene>
<dbReference type="CDD" id="cd02440">
    <property type="entry name" value="AdoMet_MTases"/>
    <property type="match status" value="1"/>
</dbReference>
<sequence length="372" mass="41229">MKNKIATANAGSCPLCSGKRSKTVGDTTYAGFHGDESYTVHIVQCKDCGFVYQDPRLNDRALDAYYGSHDTYFDTSHLETPLPVLKRYESVHRFVAEHMKLPPKPSLLDVGTFLGQFPAFMREKGFTVAGIDINARSEEMGKRRGFSIRRATLADLAGSGERYDLITLNHLLEHLSDLAVLKIARGLLHKNGALFIEVPNVEDIPRDAIGYFTAEHLSYFSPATLTRLMARYGFSLYALELRAGRITDAELGSILALFAPAHEIRQPLTERERIVRVLRSLKGKEAYLWGSGFHSKMLMGLYPLDIAGLIDSSPERQGKTLFGKKIHAPSDVNPACILVSSFGSEKEIAAAARKMFPEAEVVTLYEAEPSRG</sequence>
<organism evidence="1 2">
    <name type="scientific">Candidatus Kaiserbacteria bacterium GW2011_GWA2_58_9</name>
    <dbReference type="NCBI Taxonomy" id="1618672"/>
    <lineage>
        <taxon>Bacteria</taxon>
        <taxon>Candidatus Kaiseribacteriota</taxon>
    </lineage>
</organism>
<protein>
    <submittedName>
        <fullName evidence="1">Methyltransferase type 11</fullName>
    </submittedName>
</protein>
<dbReference type="SUPFAM" id="SSF53335">
    <property type="entry name" value="S-adenosyl-L-methionine-dependent methyltransferases"/>
    <property type="match status" value="1"/>
</dbReference>
<dbReference type="GO" id="GO:0008168">
    <property type="term" value="F:methyltransferase activity"/>
    <property type="evidence" value="ECO:0007669"/>
    <property type="project" value="UniProtKB-KW"/>
</dbReference>
<dbReference type="Proteomes" id="UP000034789">
    <property type="component" value="Unassembled WGS sequence"/>
</dbReference>
<dbReference type="PANTHER" id="PTHR43861">
    <property type="entry name" value="TRANS-ACONITATE 2-METHYLTRANSFERASE-RELATED"/>
    <property type="match status" value="1"/>
</dbReference>
<keyword evidence="1" id="KW-0489">Methyltransferase</keyword>
<evidence type="ECO:0000313" key="2">
    <source>
        <dbReference type="Proteomes" id="UP000034789"/>
    </source>
</evidence>
<accession>A0A0G2AZY7</accession>
<proteinExistence type="predicted"/>
<dbReference type="GO" id="GO:0032259">
    <property type="term" value="P:methylation"/>
    <property type="evidence" value="ECO:0007669"/>
    <property type="project" value="UniProtKB-KW"/>
</dbReference>